<organism evidence="1 2">
    <name type="scientific">miscellaneous Crenarchaeota group-1 archaeon SG8-32-1</name>
    <dbReference type="NCBI Taxonomy" id="1685124"/>
    <lineage>
        <taxon>Archaea</taxon>
        <taxon>Candidatus Bathyarchaeota</taxon>
        <taxon>MCG-1</taxon>
    </lineage>
</organism>
<accession>A0A0M0BVZ4</accession>
<evidence type="ECO:0000313" key="2">
    <source>
        <dbReference type="Proteomes" id="UP000037237"/>
    </source>
</evidence>
<dbReference type="Proteomes" id="UP000037237">
    <property type="component" value="Unassembled WGS sequence"/>
</dbReference>
<dbReference type="EMBL" id="LFWU01000064">
    <property type="protein sequence ID" value="KON32520.1"/>
    <property type="molecule type" value="Genomic_DNA"/>
</dbReference>
<reference evidence="1 2" key="1">
    <citation type="submission" date="2015-06" db="EMBL/GenBank/DDBJ databases">
        <title>New insights into the roles of widespread benthic archaea in carbon and nitrogen cycling.</title>
        <authorList>
            <person name="Lazar C.S."/>
            <person name="Baker B.J."/>
            <person name="Seitz K.W."/>
            <person name="Hyde A.S."/>
            <person name="Dick G.J."/>
            <person name="Hinrichs K.-U."/>
            <person name="Teske A.P."/>
        </authorList>
    </citation>
    <scope>NUCLEOTIDE SEQUENCE [LARGE SCALE GENOMIC DNA]</scope>
    <source>
        <strain evidence="1">SG8-32-1</strain>
    </source>
</reference>
<dbReference type="AlphaFoldDB" id="A0A0M0BVZ4"/>
<proteinExistence type="predicted"/>
<protein>
    <submittedName>
        <fullName evidence="1">Uncharacterized protein</fullName>
    </submittedName>
</protein>
<evidence type="ECO:0000313" key="1">
    <source>
        <dbReference type="EMBL" id="KON32520.1"/>
    </source>
</evidence>
<name>A0A0M0BVZ4_9ARCH</name>
<gene>
    <name evidence="1" type="ORF">AC477_02895</name>
</gene>
<sequence length="310" mass="35000">MKTTVILIVCLLFMFALFVSALVLPTGNQNNNQDQNLSSAFVIWGTQDYSDETYMGAEPELTESKQVCEEIFNAVLDSNEFSYCNNFWGSCTQPDQVYGNVSYCEENYNFTAVFYKGHSIGGFCDFKTCNLGEHWTLYADEGYEKEYIMDYLIHERLSSGTHDFVFLWTCGYGSESRVGEIDENGHSVGMMASWMNVTDLSGDGYAESDGSNHCYVSFDNYSIWFTNKTGYGNFYYSDFVSLFFEHAMIDGWTINDALDAAAEETHSQASFGDCQLYTGYLMPDAENPGETVLCFMRVWGDGNLRLQKGG</sequence>
<comment type="caution">
    <text evidence="1">The sequence shown here is derived from an EMBL/GenBank/DDBJ whole genome shotgun (WGS) entry which is preliminary data.</text>
</comment>